<sequence>MAEEELATKNVPPDIPFQCHPKQTTSLVVCVLCDSAYHKSDFNRKKGKFITTLLGVCGDHEENALTSKEDTRAVIACLKEKYIKYKNAYAQLDTAYKANKELLEKLQSENEELQKKFHSSSVVNNTEVSQCDVNIQNEANNKYLARIKTLEDRNIELNAENEVLFDKNELLKELNDGLKENNALLKQNAQLLEEKIANNTMRFNTTYAEMVTAEHKLKKNIPSIILEPKDNNKVVDMKKVKDVLTEKAAYPIKKITTANNNIYISCEQYNDIEMVRQILENEQVLDANISLEKKNLPRELQQSETIIDDVDDLNKCFRVESELILHVNIRSLRKNVDNLQMLLAQLQRKPILLVCTEIWTADDTLLHEIPGYNLYINNSKLNKADGVAVYVMENVNHSISYEHLEYTCVIDVDIELGKNKELQVSALYRSHDFPKNIFVESLKKFIKSKGKLKNHVIIGDFNLNILSKDTHADEMLNNFYEMKYEPYFKNPTRFGASNTIDSCIDNAYIKSEYDIKSFRLNYHLTDHYPIFLEIYDKATTIPEKHSDTNKLNMKKFKYLVHNANWLEILNLENPEEAVEALVNKCTNILKESEYKLPKHVKPRKPWITNELVLMCRKKEKLYKEMKESPNDLDRKARYKSLSKKLDKLIYIEKMKHEKKILENCQNDPKKIWNFVNKKIGKVSRSAVCSCLVRLYGVLKMYSSIVT</sequence>
<dbReference type="EMBL" id="CM056742">
    <property type="protein sequence ID" value="KAJ8676373.1"/>
    <property type="molecule type" value="Genomic_DNA"/>
</dbReference>
<name>A0ACC2NYU5_9HYME</name>
<gene>
    <name evidence="1" type="ORF">QAD02_012160</name>
</gene>
<organism evidence="1 2">
    <name type="scientific">Eretmocerus hayati</name>
    <dbReference type="NCBI Taxonomy" id="131215"/>
    <lineage>
        <taxon>Eukaryota</taxon>
        <taxon>Metazoa</taxon>
        <taxon>Ecdysozoa</taxon>
        <taxon>Arthropoda</taxon>
        <taxon>Hexapoda</taxon>
        <taxon>Insecta</taxon>
        <taxon>Pterygota</taxon>
        <taxon>Neoptera</taxon>
        <taxon>Endopterygota</taxon>
        <taxon>Hymenoptera</taxon>
        <taxon>Apocrita</taxon>
        <taxon>Proctotrupomorpha</taxon>
        <taxon>Chalcidoidea</taxon>
        <taxon>Aphelinidae</taxon>
        <taxon>Aphelininae</taxon>
        <taxon>Eretmocerus</taxon>
    </lineage>
</organism>
<accession>A0ACC2NYU5</accession>
<evidence type="ECO:0000313" key="1">
    <source>
        <dbReference type="EMBL" id="KAJ8676373.1"/>
    </source>
</evidence>
<evidence type="ECO:0000313" key="2">
    <source>
        <dbReference type="Proteomes" id="UP001239111"/>
    </source>
</evidence>
<comment type="caution">
    <text evidence="1">The sequence shown here is derived from an EMBL/GenBank/DDBJ whole genome shotgun (WGS) entry which is preliminary data.</text>
</comment>
<proteinExistence type="predicted"/>
<keyword evidence="2" id="KW-1185">Reference proteome</keyword>
<protein>
    <submittedName>
        <fullName evidence="1">Uncharacterized protein</fullName>
    </submittedName>
</protein>
<dbReference type="Proteomes" id="UP001239111">
    <property type="component" value="Chromosome 2"/>
</dbReference>
<reference evidence="1" key="1">
    <citation type="submission" date="2023-04" db="EMBL/GenBank/DDBJ databases">
        <title>A chromosome-level genome assembly of the parasitoid wasp Eretmocerus hayati.</title>
        <authorList>
            <person name="Zhong Y."/>
            <person name="Liu S."/>
            <person name="Liu Y."/>
        </authorList>
    </citation>
    <scope>NUCLEOTIDE SEQUENCE</scope>
    <source>
        <strain evidence="1">ZJU_SS_LIU_2023</strain>
    </source>
</reference>